<protein>
    <recommendedName>
        <fullName evidence="1">C2H2-type domain-containing protein</fullName>
    </recommendedName>
</protein>
<keyword evidence="3" id="KW-1185">Reference proteome</keyword>
<dbReference type="EMBL" id="KI517416">
    <property type="protein sequence ID" value="ESQ47404.1"/>
    <property type="molecule type" value="Genomic_DNA"/>
</dbReference>
<reference evidence="2 3" key="1">
    <citation type="journal article" date="2013" name="Front. Plant Sci.">
        <title>The Reference Genome of the Halophytic Plant Eutrema salsugineum.</title>
        <authorList>
            <person name="Yang R."/>
            <person name="Jarvis D.E."/>
            <person name="Chen H."/>
            <person name="Beilstein M.A."/>
            <person name="Grimwood J."/>
            <person name="Jenkins J."/>
            <person name="Shu S."/>
            <person name="Prochnik S."/>
            <person name="Xin M."/>
            <person name="Ma C."/>
            <person name="Schmutz J."/>
            <person name="Wing R.A."/>
            <person name="Mitchell-Olds T."/>
            <person name="Schumaker K.S."/>
            <person name="Wang X."/>
        </authorList>
    </citation>
    <scope>NUCLEOTIDE SEQUENCE [LARGE SCALE GENOMIC DNA]</scope>
</reference>
<evidence type="ECO:0000259" key="1">
    <source>
        <dbReference type="Pfam" id="PF12874"/>
    </source>
</evidence>
<evidence type="ECO:0000313" key="2">
    <source>
        <dbReference type="EMBL" id="ESQ47404.1"/>
    </source>
</evidence>
<gene>
    <name evidence="2" type="ORF">EUTSA_v10028085mg</name>
</gene>
<dbReference type="Pfam" id="PF12874">
    <property type="entry name" value="zf-met"/>
    <property type="match status" value="1"/>
</dbReference>
<accession>V4LU93</accession>
<organism evidence="2 3">
    <name type="scientific">Eutrema salsugineum</name>
    <name type="common">Saltwater cress</name>
    <name type="synonym">Sisymbrium salsugineum</name>
    <dbReference type="NCBI Taxonomy" id="72664"/>
    <lineage>
        <taxon>Eukaryota</taxon>
        <taxon>Viridiplantae</taxon>
        <taxon>Streptophyta</taxon>
        <taxon>Embryophyta</taxon>
        <taxon>Tracheophyta</taxon>
        <taxon>Spermatophyta</taxon>
        <taxon>Magnoliopsida</taxon>
        <taxon>eudicotyledons</taxon>
        <taxon>Gunneridae</taxon>
        <taxon>Pentapetalae</taxon>
        <taxon>rosids</taxon>
        <taxon>malvids</taxon>
        <taxon>Brassicales</taxon>
        <taxon>Brassicaceae</taxon>
        <taxon>Eutremeae</taxon>
        <taxon>Eutrema</taxon>
    </lineage>
</organism>
<feature type="domain" description="C2H2-type" evidence="1">
    <location>
        <begin position="61"/>
        <end position="80"/>
    </location>
</feature>
<sequence length="93" mass="10374">MDRNAQSLAWREAVGKYGTDPLAITGAPHRVSSTSWICLTEEQSKKAKVVRSAYFELSLLCRICNVVCNSDKVYNDHLAGPLNLGSRKYIQKT</sequence>
<dbReference type="KEGG" id="eus:EUTSA_v10028085mg"/>
<dbReference type="AlphaFoldDB" id="V4LU93"/>
<dbReference type="Gene3D" id="3.30.160.60">
    <property type="entry name" value="Classic Zinc Finger"/>
    <property type="match status" value="1"/>
</dbReference>
<name>V4LU93_EUTSA</name>
<dbReference type="InterPro" id="IPR013087">
    <property type="entry name" value="Znf_C2H2_type"/>
</dbReference>
<dbReference type="Proteomes" id="UP000030689">
    <property type="component" value="Unassembled WGS sequence"/>
</dbReference>
<evidence type="ECO:0000313" key="3">
    <source>
        <dbReference type="Proteomes" id="UP000030689"/>
    </source>
</evidence>
<dbReference type="Gramene" id="ESQ47404">
    <property type="protein sequence ID" value="ESQ47404"/>
    <property type="gene ID" value="EUTSA_v10028085mg"/>
</dbReference>
<proteinExistence type="predicted"/>